<evidence type="ECO:0000256" key="1">
    <source>
        <dbReference type="SAM" id="MobiDB-lite"/>
    </source>
</evidence>
<feature type="region of interest" description="Disordered" evidence="1">
    <location>
        <begin position="1"/>
        <end position="20"/>
    </location>
</feature>
<evidence type="ECO:0000313" key="2">
    <source>
        <dbReference type="EMBL" id="MBX53969.1"/>
    </source>
</evidence>
<organism evidence="2">
    <name type="scientific">Rhizophora mucronata</name>
    <name type="common">Asiatic mangrove</name>
    <dbReference type="NCBI Taxonomy" id="61149"/>
    <lineage>
        <taxon>Eukaryota</taxon>
        <taxon>Viridiplantae</taxon>
        <taxon>Streptophyta</taxon>
        <taxon>Embryophyta</taxon>
        <taxon>Tracheophyta</taxon>
        <taxon>Spermatophyta</taxon>
        <taxon>Magnoliopsida</taxon>
        <taxon>eudicotyledons</taxon>
        <taxon>Gunneridae</taxon>
        <taxon>Pentapetalae</taxon>
        <taxon>rosids</taxon>
        <taxon>fabids</taxon>
        <taxon>Malpighiales</taxon>
        <taxon>Rhizophoraceae</taxon>
        <taxon>Rhizophora</taxon>
    </lineage>
</organism>
<name>A0A2P2PH31_RHIMU</name>
<dbReference type="EMBL" id="GGEC01073485">
    <property type="protein sequence ID" value="MBX53969.1"/>
    <property type="molecule type" value="Transcribed_RNA"/>
</dbReference>
<accession>A0A2P2PH31</accession>
<sequence length="36" mass="4016">MNSNTPEAQTYGNSHLTQIGDTKGLFQPLNRLIKID</sequence>
<protein>
    <submittedName>
        <fullName evidence="2">Uncharacterized protein</fullName>
    </submittedName>
</protein>
<dbReference type="AlphaFoldDB" id="A0A2P2PH31"/>
<reference evidence="2" key="1">
    <citation type="submission" date="2018-02" db="EMBL/GenBank/DDBJ databases">
        <title>Rhizophora mucronata_Transcriptome.</title>
        <authorList>
            <person name="Meera S.P."/>
            <person name="Sreeshan A."/>
            <person name="Augustine A."/>
        </authorList>
    </citation>
    <scope>NUCLEOTIDE SEQUENCE</scope>
    <source>
        <tissue evidence="2">Leaf</tissue>
    </source>
</reference>
<proteinExistence type="predicted"/>